<dbReference type="Proteomes" id="UP001062846">
    <property type="component" value="Chromosome 2"/>
</dbReference>
<keyword evidence="2" id="KW-1185">Reference proteome</keyword>
<name>A0ACC0PNY6_RHOML</name>
<dbReference type="EMBL" id="CM046389">
    <property type="protein sequence ID" value="KAI8567442.1"/>
    <property type="molecule type" value="Genomic_DNA"/>
</dbReference>
<comment type="caution">
    <text evidence="1">The sequence shown here is derived from an EMBL/GenBank/DDBJ whole genome shotgun (WGS) entry which is preliminary data.</text>
</comment>
<protein>
    <submittedName>
        <fullName evidence="1">Uncharacterized protein</fullName>
    </submittedName>
</protein>
<evidence type="ECO:0000313" key="1">
    <source>
        <dbReference type="EMBL" id="KAI8567442.1"/>
    </source>
</evidence>
<evidence type="ECO:0000313" key="2">
    <source>
        <dbReference type="Proteomes" id="UP001062846"/>
    </source>
</evidence>
<organism evidence="1 2">
    <name type="scientific">Rhododendron molle</name>
    <name type="common">Chinese azalea</name>
    <name type="synonym">Azalea mollis</name>
    <dbReference type="NCBI Taxonomy" id="49168"/>
    <lineage>
        <taxon>Eukaryota</taxon>
        <taxon>Viridiplantae</taxon>
        <taxon>Streptophyta</taxon>
        <taxon>Embryophyta</taxon>
        <taxon>Tracheophyta</taxon>
        <taxon>Spermatophyta</taxon>
        <taxon>Magnoliopsida</taxon>
        <taxon>eudicotyledons</taxon>
        <taxon>Gunneridae</taxon>
        <taxon>Pentapetalae</taxon>
        <taxon>asterids</taxon>
        <taxon>Ericales</taxon>
        <taxon>Ericaceae</taxon>
        <taxon>Ericoideae</taxon>
        <taxon>Rhodoreae</taxon>
        <taxon>Rhododendron</taxon>
    </lineage>
</organism>
<sequence>MSRGHGNGDITRRMSMGKFGQDMFSCILPKIPSLRNGENYIKQEQLKHGAGFVGCPPNPVKAEATLFSEMLDVQHHSPGIPWRNQVRDD</sequence>
<gene>
    <name evidence="1" type="ORF">RHMOL_Rhmol02G0122600</name>
</gene>
<accession>A0ACC0PNY6</accession>
<proteinExistence type="predicted"/>
<reference evidence="1" key="1">
    <citation type="submission" date="2022-02" db="EMBL/GenBank/DDBJ databases">
        <title>Plant Genome Project.</title>
        <authorList>
            <person name="Zhang R.-G."/>
        </authorList>
    </citation>
    <scope>NUCLEOTIDE SEQUENCE</scope>
    <source>
        <strain evidence="1">AT1</strain>
    </source>
</reference>